<evidence type="ECO:0000256" key="7">
    <source>
        <dbReference type="ARBA" id="ARBA00023136"/>
    </source>
</evidence>
<dbReference type="EMBL" id="JACOOQ010000018">
    <property type="protein sequence ID" value="MBC5640856.1"/>
    <property type="molecule type" value="Genomic_DNA"/>
</dbReference>
<dbReference type="AlphaFoldDB" id="A0A8I0DQ33"/>
<organism evidence="9 10">
    <name type="scientific">Clostridium lentum</name>
    <dbReference type="NCBI Taxonomy" id="2763037"/>
    <lineage>
        <taxon>Bacteria</taxon>
        <taxon>Bacillati</taxon>
        <taxon>Bacillota</taxon>
        <taxon>Clostridia</taxon>
        <taxon>Eubacteriales</taxon>
        <taxon>Clostridiaceae</taxon>
        <taxon>Clostridium</taxon>
    </lineage>
</organism>
<evidence type="ECO:0000256" key="2">
    <source>
        <dbReference type="ARBA" id="ARBA00006228"/>
    </source>
</evidence>
<dbReference type="PANTHER" id="PTHR34584">
    <property type="entry name" value="NA(+)/H(+) ANTIPORTER SUBUNIT E1"/>
    <property type="match status" value="1"/>
</dbReference>
<evidence type="ECO:0000256" key="1">
    <source>
        <dbReference type="ARBA" id="ARBA00004651"/>
    </source>
</evidence>
<gene>
    <name evidence="9" type="ORF">H8R92_10565</name>
</gene>
<comment type="caution">
    <text evidence="9">The sequence shown here is derived from an EMBL/GenBank/DDBJ whole genome shotgun (WGS) entry which is preliminary data.</text>
</comment>
<dbReference type="PIRSF" id="PIRSF019239">
    <property type="entry name" value="MrpE"/>
    <property type="match status" value="1"/>
</dbReference>
<dbReference type="Pfam" id="PF01899">
    <property type="entry name" value="MNHE"/>
    <property type="match status" value="1"/>
</dbReference>
<comment type="subcellular location">
    <subcellularLocation>
        <location evidence="1">Cell membrane</location>
        <topology evidence="1">Multi-pass membrane protein</topology>
    </subcellularLocation>
</comment>
<keyword evidence="4" id="KW-1003">Cell membrane</keyword>
<keyword evidence="6 8" id="KW-1133">Transmembrane helix</keyword>
<evidence type="ECO:0000256" key="6">
    <source>
        <dbReference type="ARBA" id="ARBA00022989"/>
    </source>
</evidence>
<evidence type="ECO:0000256" key="8">
    <source>
        <dbReference type="SAM" id="Phobius"/>
    </source>
</evidence>
<dbReference type="GO" id="GO:0015297">
    <property type="term" value="F:antiporter activity"/>
    <property type="evidence" value="ECO:0007669"/>
    <property type="project" value="UniProtKB-KW"/>
</dbReference>
<dbReference type="PANTHER" id="PTHR34584:SF1">
    <property type="entry name" value="NA(+)_H(+) ANTIPORTER SUBUNIT E1"/>
    <property type="match status" value="1"/>
</dbReference>
<sequence>MKFKAFFSTFLLSYIFWILFLAQDFNIFKLGYEELITGLVVAVVVGVFCSQFFVKKDGFWLFKKFRLVNLLIFIPIYSIELIKANWDVAKKALSFKKIEVNPAIVKIQTNLSSDWGLSMLSNCITLTPGTITMDIYEEKNKNYLYVHWLNSTTDDGKKAAKIIKGKFEKYIRRIFD</sequence>
<proteinExistence type="inferred from homology"/>
<protein>
    <submittedName>
        <fullName evidence="9">Na+/H+ antiporter subunit E</fullName>
    </submittedName>
</protein>
<evidence type="ECO:0000313" key="9">
    <source>
        <dbReference type="EMBL" id="MBC5640856.1"/>
    </source>
</evidence>
<dbReference type="GO" id="GO:0005886">
    <property type="term" value="C:plasma membrane"/>
    <property type="evidence" value="ECO:0007669"/>
    <property type="project" value="UniProtKB-SubCell"/>
</dbReference>
<evidence type="ECO:0000256" key="4">
    <source>
        <dbReference type="ARBA" id="ARBA00022475"/>
    </source>
</evidence>
<keyword evidence="5 8" id="KW-0812">Transmembrane</keyword>
<keyword evidence="3" id="KW-0813">Transport</keyword>
<dbReference type="GO" id="GO:0008324">
    <property type="term" value="F:monoatomic cation transmembrane transporter activity"/>
    <property type="evidence" value="ECO:0007669"/>
    <property type="project" value="InterPro"/>
</dbReference>
<reference evidence="9" key="1">
    <citation type="submission" date="2020-08" db="EMBL/GenBank/DDBJ databases">
        <title>Genome public.</title>
        <authorList>
            <person name="Liu C."/>
            <person name="Sun Q."/>
        </authorList>
    </citation>
    <scope>NUCLEOTIDE SEQUENCE</scope>
    <source>
        <strain evidence="9">NSJ-42</strain>
    </source>
</reference>
<feature type="transmembrane region" description="Helical" evidence="8">
    <location>
        <begin position="35"/>
        <end position="54"/>
    </location>
</feature>
<feature type="transmembrane region" description="Helical" evidence="8">
    <location>
        <begin position="66"/>
        <end position="86"/>
    </location>
</feature>
<feature type="transmembrane region" description="Helical" evidence="8">
    <location>
        <begin position="6"/>
        <end position="23"/>
    </location>
</feature>
<comment type="similarity">
    <text evidence="2">Belongs to the CPA3 antiporters (TC 2.A.63) subunit E family.</text>
</comment>
<evidence type="ECO:0000313" key="10">
    <source>
        <dbReference type="Proteomes" id="UP000662088"/>
    </source>
</evidence>
<dbReference type="InterPro" id="IPR002758">
    <property type="entry name" value="Cation_antiport_E"/>
</dbReference>
<dbReference type="Proteomes" id="UP000662088">
    <property type="component" value="Unassembled WGS sequence"/>
</dbReference>
<keyword evidence="10" id="KW-1185">Reference proteome</keyword>
<name>A0A8I0DQ33_9CLOT</name>
<evidence type="ECO:0000256" key="3">
    <source>
        <dbReference type="ARBA" id="ARBA00022449"/>
    </source>
</evidence>
<keyword evidence="7 8" id="KW-0472">Membrane</keyword>
<evidence type="ECO:0000256" key="5">
    <source>
        <dbReference type="ARBA" id="ARBA00022692"/>
    </source>
</evidence>
<accession>A0A8I0DQ33</accession>
<dbReference type="RefSeq" id="WP_022211527.1">
    <property type="nucleotide sequence ID" value="NZ_JACOOQ010000018.1"/>
</dbReference>
<keyword evidence="3" id="KW-0050">Antiport</keyword>